<dbReference type="InterPro" id="IPR004827">
    <property type="entry name" value="bZIP"/>
</dbReference>
<dbReference type="OrthoDB" id="2593073at2759"/>
<evidence type="ECO:0000259" key="4">
    <source>
        <dbReference type="PROSITE" id="PS00036"/>
    </source>
</evidence>
<feature type="region of interest" description="Disordered" evidence="3">
    <location>
        <begin position="1"/>
        <end position="105"/>
    </location>
</feature>
<dbReference type="PANTHER" id="PTHR40621">
    <property type="entry name" value="TRANSCRIPTION FACTOR KAPC-RELATED"/>
    <property type="match status" value="1"/>
</dbReference>
<sequence length="571" mass="63983">MRQPLPELRIIQQEFTRRDKRPYPGSASSARKPQTSEDEDDTNMSRRFSQDSDISQTESSQPPVKIRKKPGRKPNPASPAVRKEQNRAAQRAFRDRKERYLQQMESTIKELRENNAQITQKSQQEAQQLKGSIQSLQSENYYLREVVFSFETALSKGGNVAILQEVKEELYRRHYEKHSRKRIAGAGSQEHGPPTPTTPSMFLPNGSPPLPGLDISQSNQDRIFDQRVTPPKTSPSSSSSSSTSPVTPAVNATSPQSSSAPSVESMTPQDNTVLSMNADILYKAPPSIPFIIMESGRPSKPGSSTRPASSPRKSSSPAGTETYPIRRSEYTKHAMFDELQSALFPPGTLQSIIRSSLSTPQEIVNDIPLLDQLHEHRPFKDPVAPPAQNAFTFSTCSIDVPSFSSFLDDDNSDLRLATSTLGLDDGLKQNVIPSKRLQLEIRVLASAPPAVDPNIDAKIYSLPHDSRIDLIPCPRLRAQMILHQKNFDIEDLCQLLINGAICHGHPLDPHSWELPEAFFDRYGFLLGEEMLRHRNKIWPKKDELFAGKYSLLALDAPILNNRLLTRRSFFD</sequence>
<dbReference type="PROSITE" id="PS00036">
    <property type="entry name" value="BZIP_BASIC"/>
    <property type="match status" value="1"/>
</dbReference>
<proteinExistence type="predicted"/>
<reference evidence="5" key="1">
    <citation type="journal article" date="2020" name="Fungal Divers.">
        <title>Resolving the Mortierellaceae phylogeny through synthesis of multi-gene phylogenetics and phylogenomics.</title>
        <authorList>
            <person name="Vandepol N."/>
            <person name="Liber J."/>
            <person name="Desiro A."/>
            <person name="Na H."/>
            <person name="Kennedy M."/>
            <person name="Barry K."/>
            <person name="Grigoriev I.V."/>
            <person name="Miller A.N."/>
            <person name="O'Donnell K."/>
            <person name="Stajich J.E."/>
            <person name="Bonito G."/>
        </authorList>
    </citation>
    <scope>NUCLEOTIDE SEQUENCE</scope>
    <source>
        <strain evidence="5">KOD948</strain>
    </source>
</reference>
<dbReference type="GO" id="GO:0090575">
    <property type="term" value="C:RNA polymerase II transcription regulator complex"/>
    <property type="evidence" value="ECO:0007669"/>
    <property type="project" value="TreeGrafter"/>
</dbReference>
<dbReference type="Gene3D" id="1.20.5.170">
    <property type="match status" value="1"/>
</dbReference>
<feature type="domain" description="BZIP" evidence="4">
    <location>
        <begin position="82"/>
        <end position="96"/>
    </location>
</feature>
<evidence type="ECO:0000313" key="6">
    <source>
        <dbReference type="Proteomes" id="UP000726737"/>
    </source>
</evidence>
<organism evidence="5 6">
    <name type="scientific">Mortierella polycephala</name>
    <dbReference type="NCBI Taxonomy" id="41804"/>
    <lineage>
        <taxon>Eukaryota</taxon>
        <taxon>Fungi</taxon>
        <taxon>Fungi incertae sedis</taxon>
        <taxon>Mucoromycota</taxon>
        <taxon>Mortierellomycotina</taxon>
        <taxon>Mortierellomycetes</taxon>
        <taxon>Mortierellales</taxon>
        <taxon>Mortierellaceae</taxon>
        <taxon>Mortierella</taxon>
    </lineage>
</organism>
<keyword evidence="2" id="KW-0539">Nucleus</keyword>
<feature type="compositionally biased region" description="Basic and acidic residues" evidence="3">
    <location>
        <begin position="81"/>
        <end position="100"/>
    </location>
</feature>
<dbReference type="GO" id="GO:0000976">
    <property type="term" value="F:transcription cis-regulatory region binding"/>
    <property type="evidence" value="ECO:0007669"/>
    <property type="project" value="InterPro"/>
</dbReference>
<evidence type="ECO:0000256" key="1">
    <source>
        <dbReference type="ARBA" id="ARBA00004123"/>
    </source>
</evidence>
<feature type="compositionally biased region" description="Low complexity" evidence="3">
    <location>
        <begin position="303"/>
        <end position="318"/>
    </location>
</feature>
<dbReference type="InterPro" id="IPR046347">
    <property type="entry name" value="bZIP_sf"/>
</dbReference>
<evidence type="ECO:0000313" key="5">
    <source>
        <dbReference type="EMBL" id="KAG0248126.1"/>
    </source>
</evidence>
<feature type="region of interest" description="Disordered" evidence="3">
    <location>
        <begin position="292"/>
        <end position="324"/>
    </location>
</feature>
<feature type="compositionally biased region" description="Low complexity" evidence="3">
    <location>
        <begin position="229"/>
        <end position="265"/>
    </location>
</feature>
<dbReference type="GO" id="GO:0001228">
    <property type="term" value="F:DNA-binding transcription activator activity, RNA polymerase II-specific"/>
    <property type="evidence" value="ECO:0007669"/>
    <property type="project" value="TreeGrafter"/>
</dbReference>
<protein>
    <recommendedName>
        <fullName evidence="4">BZIP domain-containing protein</fullName>
    </recommendedName>
</protein>
<feature type="region of interest" description="Disordered" evidence="3">
    <location>
        <begin position="177"/>
        <end position="268"/>
    </location>
</feature>
<feature type="compositionally biased region" description="Polar residues" evidence="3">
    <location>
        <begin position="45"/>
        <end position="62"/>
    </location>
</feature>
<dbReference type="EMBL" id="JAAAJA010001093">
    <property type="protein sequence ID" value="KAG0248126.1"/>
    <property type="molecule type" value="Genomic_DNA"/>
</dbReference>
<evidence type="ECO:0000256" key="2">
    <source>
        <dbReference type="ARBA" id="ARBA00023242"/>
    </source>
</evidence>
<comment type="caution">
    <text evidence="5">The sequence shown here is derived from an EMBL/GenBank/DDBJ whole genome shotgun (WGS) entry which is preliminary data.</text>
</comment>
<name>A0A9P6PL70_9FUNG</name>
<dbReference type="CDD" id="cd14688">
    <property type="entry name" value="bZIP_YAP"/>
    <property type="match status" value="1"/>
</dbReference>
<keyword evidence="6" id="KW-1185">Reference proteome</keyword>
<dbReference type="InterPro" id="IPR050936">
    <property type="entry name" value="AP-1-like"/>
</dbReference>
<dbReference type="SUPFAM" id="SSF57959">
    <property type="entry name" value="Leucine zipper domain"/>
    <property type="match status" value="1"/>
</dbReference>
<comment type="subcellular location">
    <subcellularLocation>
        <location evidence="1">Nucleus</location>
    </subcellularLocation>
</comment>
<dbReference type="Proteomes" id="UP000726737">
    <property type="component" value="Unassembled WGS sequence"/>
</dbReference>
<accession>A0A9P6PL70</accession>
<dbReference type="InterPro" id="IPR021833">
    <property type="entry name" value="DUF3425"/>
</dbReference>
<gene>
    <name evidence="5" type="ORF">BG011_000450</name>
</gene>
<dbReference type="PANTHER" id="PTHR40621:SF6">
    <property type="entry name" value="AP-1-LIKE TRANSCRIPTION FACTOR YAP1-RELATED"/>
    <property type="match status" value="1"/>
</dbReference>
<dbReference type="AlphaFoldDB" id="A0A9P6PL70"/>
<evidence type="ECO:0000256" key="3">
    <source>
        <dbReference type="SAM" id="MobiDB-lite"/>
    </source>
</evidence>
<dbReference type="Pfam" id="PF11905">
    <property type="entry name" value="DUF3425"/>
    <property type="match status" value="1"/>
</dbReference>